<dbReference type="InterPro" id="IPR001296">
    <property type="entry name" value="Glyco_trans_1"/>
</dbReference>
<dbReference type="GO" id="GO:0016757">
    <property type="term" value="F:glycosyltransferase activity"/>
    <property type="evidence" value="ECO:0007669"/>
    <property type="project" value="InterPro"/>
</dbReference>
<evidence type="ECO:0000313" key="3">
    <source>
        <dbReference type="Proteomes" id="UP000070463"/>
    </source>
</evidence>
<dbReference type="Gene3D" id="3.40.50.2000">
    <property type="entry name" value="Glycogen Phosphorylase B"/>
    <property type="match status" value="2"/>
</dbReference>
<gene>
    <name evidence="2" type="ORF">AKJ37_04000</name>
</gene>
<dbReference type="Proteomes" id="UP000070463">
    <property type="component" value="Unassembled WGS sequence"/>
</dbReference>
<dbReference type="PANTHER" id="PTHR45947">
    <property type="entry name" value="SULFOQUINOVOSYL TRANSFERASE SQD2"/>
    <property type="match status" value="1"/>
</dbReference>
<dbReference type="Pfam" id="PF00534">
    <property type="entry name" value="Glycos_transf_1"/>
    <property type="match status" value="1"/>
</dbReference>
<protein>
    <recommendedName>
        <fullName evidence="1">Glycosyl transferase family 1 domain-containing protein</fullName>
    </recommendedName>
</protein>
<feature type="domain" description="Glycosyl transferase family 1" evidence="1">
    <location>
        <begin position="1"/>
        <end position="82"/>
    </location>
</feature>
<sequence length="118" mass="12643">MYERADAVVIPSLREAFSITLLEAMASGCPVVASRVGGMKEIIEDGQNGVLVGGKPSDFADALLRVLSDPDLSEELGQSARKAAGKYRPRKIAERVEGVYRNVASEEYSEVEEGKAGL</sequence>
<dbReference type="CDD" id="cd03801">
    <property type="entry name" value="GT4_PimA-like"/>
    <property type="match status" value="1"/>
</dbReference>
<dbReference type="EMBL" id="LHXR01000050">
    <property type="protein sequence ID" value="KXA96984.1"/>
    <property type="molecule type" value="Genomic_DNA"/>
</dbReference>
<reference evidence="2 3" key="1">
    <citation type="journal article" date="2016" name="Sci. Rep.">
        <title>Metabolic traits of an uncultured archaeal lineage -MSBL1- from brine pools of the Red Sea.</title>
        <authorList>
            <person name="Mwirichia R."/>
            <person name="Alam I."/>
            <person name="Rashid M."/>
            <person name="Vinu M."/>
            <person name="Ba-Alawi W."/>
            <person name="Anthony Kamau A."/>
            <person name="Kamanda Ngugi D."/>
            <person name="Goker M."/>
            <person name="Klenk H.P."/>
            <person name="Bajic V."/>
            <person name="Stingl U."/>
        </authorList>
    </citation>
    <scope>NUCLEOTIDE SEQUENCE [LARGE SCALE GENOMIC DNA]</scope>
    <source>
        <strain evidence="2">SCGC-AAA259I09</strain>
    </source>
</reference>
<dbReference type="AlphaFoldDB" id="A0A133URX2"/>
<accession>A0A133URX2</accession>
<organism evidence="2 3">
    <name type="scientific">candidate division MSBL1 archaeon SCGC-AAA259I09</name>
    <dbReference type="NCBI Taxonomy" id="1698267"/>
    <lineage>
        <taxon>Archaea</taxon>
        <taxon>Methanobacteriati</taxon>
        <taxon>Methanobacteriota</taxon>
        <taxon>candidate division MSBL1</taxon>
    </lineage>
</organism>
<evidence type="ECO:0000259" key="1">
    <source>
        <dbReference type="Pfam" id="PF00534"/>
    </source>
</evidence>
<name>A0A133URX2_9EURY</name>
<proteinExistence type="predicted"/>
<dbReference type="InterPro" id="IPR050194">
    <property type="entry name" value="Glycosyltransferase_grp1"/>
</dbReference>
<keyword evidence="3" id="KW-1185">Reference proteome</keyword>
<dbReference type="SUPFAM" id="SSF53756">
    <property type="entry name" value="UDP-Glycosyltransferase/glycogen phosphorylase"/>
    <property type="match status" value="1"/>
</dbReference>
<evidence type="ECO:0000313" key="2">
    <source>
        <dbReference type="EMBL" id="KXA96984.1"/>
    </source>
</evidence>
<dbReference type="PANTHER" id="PTHR45947:SF3">
    <property type="entry name" value="SULFOQUINOVOSYL TRANSFERASE SQD2"/>
    <property type="match status" value="1"/>
</dbReference>
<comment type="caution">
    <text evidence="2">The sequence shown here is derived from an EMBL/GenBank/DDBJ whole genome shotgun (WGS) entry which is preliminary data.</text>
</comment>